<dbReference type="AlphaFoldDB" id="A0A1G1ZSL1"/>
<dbReference type="Pfam" id="PF00266">
    <property type="entry name" value="Aminotran_5"/>
    <property type="match status" value="1"/>
</dbReference>
<evidence type="ECO:0000256" key="1">
    <source>
        <dbReference type="ARBA" id="ARBA00001933"/>
    </source>
</evidence>
<evidence type="ECO:0000259" key="4">
    <source>
        <dbReference type="Pfam" id="PF00266"/>
    </source>
</evidence>
<gene>
    <name evidence="5" type="ORF">A3H63_01040</name>
</gene>
<dbReference type="InterPro" id="IPR015421">
    <property type="entry name" value="PyrdxlP-dep_Trfase_major"/>
</dbReference>
<evidence type="ECO:0000313" key="5">
    <source>
        <dbReference type="EMBL" id="OGY67465.1"/>
    </source>
</evidence>
<name>A0A1G1ZSL1_9BACT</name>
<dbReference type="PANTHER" id="PTHR11601:SF34">
    <property type="entry name" value="CYSTEINE DESULFURASE"/>
    <property type="match status" value="1"/>
</dbReference>
<sequence length="248" mass="27263">MYANNEVGTIQPIQKIAGIIGEFKKIRQSAIYPLFHTDAVQAFNYLPCRVTELGADMITLSGQKIYGPKGIGILYIRGLGGNNKKVNPIITGGGQEYGVRSGTENVPAIIGVGKAAKLVSESREFETKRLAKLQDYFLIRMEKIIPKARLNGDRKNRLPNNINLYFPPNSIQGNKNSQDLIIKLDLAGFAVSPGAACAARVCQPSHVLKALGFSDERASNSLRITFGRQTQKIYIDKLLAAFKNVIKR</sequence>
<dbReference type="Proteomes" id="UP000176284">
    <property type="component" value="Unassembled WGS sequence"/>
</dbReference>
<dbReference type="GO" id="GO:0031071">
    <property type="term" value="F:cysteine desulfurase activity"/>
    <property type="evidence" value="ECO:0007669"/>
    <property type="project" value="UniProtKB-EC"/>
</dbReference>
<protein>
    <recommendedName>
        <fullName evidence="4">Aminotransferase class V domain-containing protein</fullName>
    </recommendedName>
</protein>
<dbReference type="EMBL" id="MHJM01000023">
    <property type="protein sequence ID" value="OGY67465.1"/>
    <property type="molecule type" value="Genomic_DNA"/>
</dbReference>
<evidence type="ECO:0000256" key="3">
    <source>
        <dbReference type="ARBA" id="ARBA00050776"/>
    </source>
</evidence>
<evidence type="ECO:0000313" key="6">
    <source>
        <dbReference type="Proteomes" id="UP000176284"/>
    </source>
</evidence>
<dbReference type="SUPFAM" id="SSF53383">
    <property type="entry name" value="PLP-dependent transferases"/>
    <property type="match status" value="1"/>
</dbReference>
<comment type="catalytic activity">
    <reaction evidence="3">
        <text>(sulfur carrier)-H + L-cysteine = (sulfur carrier)-SH + L-alanine</text>
        <dbReference type="Rhea" id="RHEA:43892"/>
        <dbReference type="Rhea" id="RHEA-COMP:14737"/>
        <dbReference type="Rhea" id="RHEA-COMP:14739"/>
        <dbReference type="ChEBI" id="CHEBI:29917"/>
        <dbReference type="ChEBI" id="CHEBI:35235"/>
        <dbReference type="ChEBI" id="CHEBI:57972"/>
        <dbReference type="ChEBI" id="CHEBI:64428"/>
        <dbReference type="EC" id="2.8.1.7"/>
    </reaction>
</comment>
<dbReference type="Gene3D" id="3.90.1150.10">
    <property type="entry name" value="Aspartate Aminotransferase, domain 1"/>
    <property type="match status" value="1"/>
</dbReference>
<organism evidence="5 6">
    <name type="scientific">Candidatus Harrisonbacteria bacterium RIFCSPLOWO2_02_FULL_45_10c</name>
    <dbReference type="NCBI Taxonomy" id="1798410"/>
    <lineage>
        <taxon>Bacteria</taxon>
        <taxon>Candidatus Harrisoniibacteriota</taxon>
    </lineage>
</organism>
<accession>A0A1G1ZSL1</accession>
<proteinExistence type="inferred from homology"/>
<dbReference type="Gene3D" id="1.10.260.50">
    <property type="match status" value="1"/>
</dbReference>
<evidence type="ECO:0000256" key="2">
    <source>
        <dbReference type="ARBA" id="ARBA00006490"/>
    </source>
</evidence>
<dbReference type="InterPro" id="IPR015424">
    <property type="entry name" value="PyrdxlP-dep_Trfase"/>
</dbReference>
<dbReference type="Gene3D" id="3.40.640.10">
    <property type="entry name" value="Type I PLP-dependent aspartate aminotransferase-like (Major domain)"/>
    <property type="match status" value="1"/>
</dbReference>
<dbReference type="InterPro" id="IPR015422">
    <property type="entry name" value="PyrdxlP-dep_Trfase_small"/>
</dbReference>
<reference evidence="5 6" key="1">
    <citation type="journal article" date="2016" name="Nat. Commun.">
        <title>Thousands of microbial genomes shed light on interconnected biogeochemical processes in an aquifer system.</title>
        <authorList>
            <person name="Anantharaman K."/>
            <person name="Brown C.T."/>
            <person name="Hug L.A."/>
            <person name="Sharon I."/>
            <person name="Castelle C.J."/>
            <person name="Probst A.J."/>
            <person name="Thomas B.C."/>
            <person name="Singh A."/>
            <person name="Wilkins M.J."/>
            <person name="Karaoz U."/>
            <person name="Brodie E.L."/>
            <person name="Williams K.H."/>
            <person name="Hubbard S.S."/>
            <person name="Banfield J.F."/>
        </authorList>
    </citation>
    <scope>NUCLEOTIDE SEQUENCE [LARGE SCALE GENOMIC DNA]</scope>
</reference>
<comment type="cofactor">
    <cofactor evidence="1">
        <name>pyridoxal 5'-phosphate</name>
        <dbReference type="ChEBI" id="CHEBI:597326"/>
    </cofactor>
</comment>
<dbReference type="InterPro" id="IPR000192">
    <property type="entry name" value="Aminotrans_V_dom"/>
</dbReference>
<comment type="similarity">
    <text evidence="2">Belongs to the class-V pyridoxal-phosphate-dependent aminotransferase family. NifS/IscS subfamily.</text>
</comment>
<dbReference type="PANTHER" id="PTHR11601">
    <property type="entry name" value="CYSTEINE DESULFURYLASE FAMILY MEMBER"/>
    <property type="match status" value="1"/>
</dbReference>
<feature type="domain" description="Aminotransferase class V" evidence="4">
    <location>
        <begin position="2"/>
        <end position="238"/>
    </location>
</feature>
<dbReference type="STRING" id="1798410.A3H63_01040"/>
<comment type="caution">
    <text evidence="5">The sequence shown here is derived from an EMBL/GenBank/DDBJ whole genome shotgun (WGS) entry which is preliminary data.</text>
</comment>